<accession>A0A2N7VB37</accession>
<reference evidence="1 2" key="1">
    <citation type="submission" date="2018-01" db="EMBL/GenBank/DDBJ databases">
        <title>Whole genome analyses suggest that Burkholderia sensu lato contains two further novel genera in the rhizoxinica-symbiotica group Mycetohabitans gen. nov., and Trinickia gen. nov.: implications for the evolution of diazotrophy and nodulation in the Burkholderiaceae.</title>
        <authorList>
            <person name="Estrada-de los Santos P."/>
            <person name="Palmer M."/>
            <person name="Chavez-Ramirez B."/>
            <person name="Beukes C."/>
            <person name="Steenkamp E.T."/>
            <person name="Hirsch A.M."/>
            <person name="Manyaka P."/>
            <person name="Maluk M."/>
            <person name="Lafos M."/>
            <person name="Crook M."/>
            <person name="Gross E."/>
            <person name="Simon M.F."/>
            <person name="Bueno dos Reis Junior F."/>
            <person name="Poole P.S."/>
            <person name="Venter S.N."/>
            <person name="James E.K."/>
        </authorList>
    </citation>
    <scope>NUCLEOTIDE SEQUENCE [LARGE SCALE GENOMIC DNA]</scope>
    <source>
        <strain evidence="1 2">GIMN1.004</strain>
    </source>
</reference>
<sequence length="119" mass="13271">MTETNLRGAKVNSVLTGTVGVQPVSTARLTLDELEDYYGMTGVLREYGLLLKDDMKLLEAMVRRHECLRTLIPYAVSPDAKDRAFATKNISLLRAAIELADEEEHLNVQRDDCSSVESN</sequence>
<dbReference type="RefSeq" id="WP_102649456.1">
    <property type="nucleotide sequence ID" value="NZ_PNYA01000049.1"/>
</dbReference>
<organism evidence="1 2">
    <name type="scientific">Trinickia dabaoshanensis</name>
    <dbReference type="NCBI Taxonomy" id="564714"/>
    <lineage>
        <taxon>Bacteria</taxon>
        <taxon>Pseudomonadati</taxon>
        <taxon>Pseudomonadota</taxon>
        <taxon>Betaproteobacteria</taxon>
        <taxon>Burkholderiales</taxon>
        <taxon>Burkholderiaceae</taxon>
        <taxon>Trinickia</taxon>
    </lineage>
</organism>
<evidence type="ECO:0000313" key="2">
    <source>
        <dbReference type="Proteomes" id="UP000235616"/>
    </source>
</evidence>
<proteinExistence type="predicted"/>
<dbReference type="Proteomes" id="UP000235616">
    <property type="component" value="Unassembled WGS sequence"/>
</dbReference>
<gene>
    <name evidence="1" type="ORF">C0Z18_31895</name>
</gene>
<protein>
    <submittedName>
        <fullName evidence="1">Uncharacterized protein</fullName>
    </submittedName>
</protein>
<evidence type="ECO:0000313" key="1">
    <source>
        <dbReference type="EMBL" id="PMS14366.1"/>
    </source>
</evidence>
<comment type="caution">
    <text evidence="1">The sequence shown here is derived from an EMBL/GenBank/DDBJ whole genome shotgun (WGS) entry which is preliminary data.</text>
</comment>
<name>A0A2N7VB37_9BURK</name>
<keyword evidence="2" id="KW-1185">Reference proteome</keyword>
<dbReference type="AlphaFoldDB" id="A0A2N7VB37"/>
<dbReference type="EMBL" id="PNYA01000049">
    <property type="protein sequence ID" value="PMS14366.1"/>
    <property type="molecule type" value="Genomic_DNA"/>
</dbReference>